<name>A0A7M7QL55_NASVI</name>
<reference evidence="3" key="1">
    <citation type="submission" date="2021-01" db="UniProtKB">
        <authorList>
            <consortium name="EnsemblMetazoa"/>
        </authorList>
    </citation>
    <scope>IDENTIFICATION</scope>
</reference>
<organism evidence="3 4">
    <name type="scientific">Nasonia vitripennis</name>
    <name type="common">Parasitic wasp</name>
    <dbReference type="NCBI Taxonomy" id="7425"/>
    <lineage>
        <taxon>Eukaryota</taxon>
        <taxon>Metazoa</taxon>
        <taxon>Ecdysozoa</taxon>
        <taxon>Arthropoda</taxon>
        <taxon>Hexapoda</taxon>
        <taxon>Insecta</taxon>
        <taxon>Pterygota</taxon>
        <taxon>Neoptera</taxon>
        <taxon>Endopterygota</taxon>
        <taxon>Hymenoptera</taxon>
        <taxon>Apocrita</taxon>
        <taxon>Proctotrupomorpha</taxon>
        <taxon>Chalcidoidea</taxon>
        <taxon>Pteromalidae</taxon>
        <taxon>Pteromalinae</taxon>
        <taxon>Nasonia</taxon>
    </lineage>
</organism>
<evidence type="ECO:0000259" key="1">
    <source>
        <dbReference type="Pfam" id="PF00646"/>
    </source>
</evidence>
<dbReference type="GO" id="GO:0019005">
    <property type="term" value="C:SCF ubiquitin ligase complex"/>
    <property type="evidence" value="ECO:0007669"/>
    <property type="project" value="TreeGrafter"/>
</dbReference>
<protein>
    <submittedName>
        <fullName evidence="3">Uncharacterized protein</fullName>
    </submittedName>
</protein>
<dbReference type="SMR" id="A0A7M7QL55"/>
<proteinExistence type="predicted"/>
<dbReference type="InterPro" id="IPR057207">
    <property type="entry name" value="FBXL15_LRR"/>
</dbReference>
<dbReference type="GO" id="GO:0031146">
    <property type="term" value="P:SCF-dependent proteasomal ubiquitin-dependent protein catabolic process"/>
    <property type="evidence" value="ECO:0007669"/>
    <property type="project" value="TreeGrafter"/>
</dbReference>
<dbReference type="EnsemblMetazoa" id="XM_031931491">
    <property type="protein sequence ID" value="XP_031787351"/>
    <property type="gene ID" value="LOC100677980"/>
</dbReference>
<dbReference type="SUPFAM" id="SSF81383">
    <property type="entry name" value="F-box domain"/>
    <property type="match status" value="1"/>
</dbReference>
<dbReference type="GeneID" id="100677980"/>
<dbReference type="SUPFAM" id="SSF52047">
    <property type="entry name" value="RNI-like"/>
    <property type="match status" value="1"/>
</dbReference>
<feature type="domain" description="F-box" evidence="1">
    <location>
        <begin position="44"/>
        <end position="72"/>
    </location>
</feature>
<dbReference type="Proteomes" id="UP000002358">
    <property type="component" value="Chromosome 5"/>
</dbReference>
<dbReference type="AlphaFoldDB" id="A0A7M7QL55"/>
<dbReference type="PANTHER" id="PTHR13318">
    <property type="entry name" value="PARTNER OF PAIRED, ISOFORM B-RELATED"/>
    <property type="match status" value="1"/>
</dbReference>
<dbReference type="Gene3D" id="3.80.10.10">
    <property type="entry name" value="Ribonuclease Inhibitor"/>
    <property type="match status" value="1"/>
</dbReference>
<evidence type="ECO:0000259" key="2">
    <source>
        <dbReference type="Pfam" id="PF25372"/>
    </source>
</evidence>
<dbReference type="Gene3D" id="1.20.1280.50">
    <property type="match status" value="1"/>
</dbReference>
<dbReference type="Pfam" id="PF25372">
    <property type="entry name" value="DUF7885"/>
    <property type="match status" value="1"/>
</dbReference>
<dbReference type="RefSeq" id="XP_031787351.1">
    <property type="nucleotide sequence ID" value="XM_031931491.1"/>
</dbReference>
<accession>A0A7M7QL55</accession>
<dbReference type="InterPro" id="IPR032675">
    <property type="entry name" value="LRR_dom_sf"/>
</dbReference>
<dbReference type="Pfam" id="PF00646">
    <property type="entry name" value="F-box"/>
    <property type="match status" value="1"/>
</dbReference>
<evidence type="ECO:0000313" key="4">
    <source>
        <dbReference type="Proteomes" id="UP000002358"/>
    </source>
</evidence>
<dbReference type="InterPro" id="IPR001810">
    <property type="entry name" value="F-box_dom"/>
</dbReference>
<dbReference type="OrthoDB" id="549243at2759"/>
<keyword evidence="4" id="KW-1185">Reference proteome</keyword>
<evidence type="ECO:0000313" key="3">
    <source>
        <dbReference type="EnsemblMetazoa" id="XP_031787351"/>
    </source>
</evidence>
<feature type="domain" description="F-box/LRR-repeat protein 15-like leucin rich repeat" evidence="2">
    <location>
        <begin position="321"/>
        <end position="438"/>
    </location>
</feature>
<sequence>MRNRRKMNEPKAAKQKVIDGCKEKACSDKEPATTWINFGYLNCDCLANVFSFLPIVDRFNVESVCKQWKLASQQSWRSLKQLDVNTSKWLANNVNQYTRVRSTMYKAILEKSGRYLTVVDFTYLCAKPDDHEKFIFNCRDIAFNAYFNNSAQKRKFEGIRALASNCTKIEKLSLCSLIIDCNDLHLSRLFSKNKNISYLNLVGYTFTGKCFSKLSAESITTLLIQRCQCFQSENLRMLLSKCGNLKILSLWRTTTENELSGQHVIEFISSSIAKNLEELYLGEKMSCVPLHRLSYFRLDFALDNLTCIQINNVWHDQIDQTLIDIGANCKNLKMADFSGCSKVTDDVLMNITTLPKLGILCIDGLRWITERSLVHLSEHLKVLRCAECRVSDAGLRNILITSPNIEILDVSFCPEISNEILHYAIELTKQRTNNVILNMHVSNTLTEEWEIEEISPFFKLHKVRYAPYFSRFDQRECFQIDSTFYIRA</sequence>
<dbReference type="InterPro" id="IPR036047">
    <property type="entry name" value="F-box-like_dom_sf"/>
</dbReference>